<dbReference type="InterPro" id="IPR052476">
    <property type="entry name" value="UBAC1"/>
</dbReference>
<comment type="caution">
    <text evidence="2">The sequence shown here is derived from an EMBL/GenBank/DDBJ whole genome shotgun (WGS) entry which is preliminary data.</text>
</comment>
<reference evidence="2" key="1">
    <citation type="submission" date="2020-12" db="EMBL/GenBank/DDBJ databases">
        <authorList>
            <consortium name="Molecular Ecology Group"/>
        </authorList>
    </citation>
    <scope>NUCLEOTIDE SEQUENCE</scope>
    <source>
        <strain evidence="2">TBG_1078</strain>
    </source>
</reference>
<dbReference type="AlphaFoldDB" id="A0A811Y8P1"/>
<feature type="region of interest" description="Disordered" evidence="1">
    <location>
        <begin position="170"/>
        <end position="193"/>
    </location>
</feature>
<evidence type="ECO:0000313" key="2">
    <source>
        <dbReference type="EMBL" id="CAD7672054.1"/>
    </source>
</evidence>
<protein>
    <submittedName>
        <fullName evidence="2">(raccoon dog) hypothetical protein</fullName>
    </submittedName>
</protein>
<dbReference type="GO" id="GO:0000151">
    <property type="term" value="C:ubiquitin ligase complex"/>
    <property type="evidence" value="ECO:0007669"/>
    <property type="project" value="TreeGrafter"/>
</dbReference>
<evidence type="ECO:0000256" key="1">
    <source>
        <dbReference type="SAM" id="MobiDB-lite"/>
    </source>
</evidence>
<name>A0A811Y8P1_NYCPR</name>
<evidence type="ECO:0000313" key="3">
    <source>
        <dbReference type="Proteomes" id="UP000645828"/>
    </source>
</evidence>
<feature type="region of interest" description="Disordered" evidence="1">
    <location>
        <begin position="62"/>
        <end position="92"/>
    </location>
</feature>
<dbReference type="PANTHER" id="PTHR46738">
    <property type="entry name" value="UBIQUITIN-ASSOCIATED DOMAIN-CONTAINING PROTEIN 1"/>
    <property type="match status" value="1"/>
</dbReference>
<dbReference type="PANTHER" id="PTHR46738:SF1">
    <property type="entry name" value="UBIQUITIN-ASSOCIATED DOMAIN-CONTAINING PROTEIN 1"/>
    <property type="match status" value="1"/>
</dbReference>
<gene>
    <name evidence="2" type="ORF">NYPRO_LOCUS4849</name>
</gene>
<proteinExistence type="predicted"/>
<dbReference type="EMBL" id="CAJHUB010000664">
    <property type="protein sequence ID" value="CAD7672054.1"/>
    <property type="molecule type" value="Genomic_DNA"/>
</dbReference>
<accession>A0A811Y8P1</accession>
<keyword evidence="3" id="KW-1185">Reference proteome</keyword>
<feature type="compositionally biased region" description="Polar residues" evidence="1">
    <location>
        <begin position="170"/>
        <end position="180"/>
    </location>
</feature>
<sequence>MKDLNVQTNIRRLQNILVPQMLLAPTPDAVGLCEKANAALRGRTELGFPESRAAEALRLNHGPGHRLASSGPGLARRGTGRGGSQGCRDSEPRDELMGIFKKMQRKRGFRPDARAVISLMEMGLDEKEVRDALRTRTLPEELDVDPNRPLFQAILDNPVVQWDMLETPLNSTRWMNDPGTSRSRYRSPGSSRA</sequence>
<dbReference type="Proteomes" id="UP000645828">
    <property type="component" value="Unassembled WGS sequence"/>
</dbReference>
<organism evidence="2 3">
    <name type="scientific">Nyctereutes procyonoides</name>
    <name type="common">Raccoon dog</name>
    <name type="synonym">Canis procyonoides</name>
    <dbReference type="NCBI Taxonomy" id="34880"/>
    <lineage>
        <taxon>Eukaryota</taxon>
        <taxon>Metazoa</taxon>
        <taxon>Chordata</taxon>
        <taxon>Craniata</taxon>
        <taxon>Vertebrata</taxon>
        <taxon>Euteleostomi</taxon>
        <taxon>Mammalia</taxon>
        <taxon>Eutheria</taxon>
        <taxon>Laurasiatheria</taxon>
        <taxon>Carnivora</taxon>
        <taxon>Caniformia</taxon>
        <taxon>Canidae</taxon>
        <taxon>Nyctereutes</taxon>
    </lineage>
</organism>